<feature type="non-terminal residue" evidence="1">
    <location>
        <position position="1"/>
    </location>
</feature>
<evidence type="ECO:0000313" key="1">
    <source>
        <dbReference type="EMBL" id="NJW55422.1"/>
    </source>
</evidence>
<protein>
    <submittedName>
        <fullName evidence="1">Methyltransferase</fullName>
    </submittedName>
</protein>
<dbReference type="Proteomes" id="UP000703674">
    <property type="component" value="Unassembled WGS sequence"/>
</dbReference>
<evidence type="ECO:0000313" key="2">
    <source>
        <dbReference type="Proteomes" id="UP000703674"/>
    </source>
</evidence>
<keyword evidence="1" id="KW-0808">Transferase</keyword>
<feature type="non-terminal residue" evidence="1">
    <location>
        <position position="117"/>
    </location>
</feature>
<dbReference type="GO" id="GO:0032259">
    <property type="term" value="P:methylation"/>
    <property type="evidence" value="ECO:0007669"/>
    <property type="project" value="UniProtKB-KW"/>
</dbReference>
<name>A0ABX1D4P8_9FLAO</name>
<sequence>GKEFYSNGERVYLECSNCKGIFVRREDLPDADKEKERYLSHNNDVNDLRYREFVSPIVRSVVENFDPQDHVGLDFGAGTGPVITKILSELDYKISAYDPFFLPDADLLKNSYDFIAC</sequence>
<keyword evidence="2" id="KW-1185">Reference proteome</keyword>
<dbReference type="GO" id="GO:0008168">
    <property type="term" value="F:methyltransferase activity"/>
    <property type="evidence" value="ECO:0007669"/>
    <property type="project" value="UniProtKB-KW"/>
</dbReference>
<proteinExistence type="predicted"/>
<dbReference type="EMBL" id="JAAVJR010001134">
    <property type="protein sequence ID" value="NJW55422.1"/>
    <property type="molecule type" value="Genomic_DNA"/>
</dbReference>
<accession>A0ABX1D4P8</accession>
<keyword evidence="1" id="KW-0489">Methyltransferase</keyword>
<reference evidence="1 2" key="1">
    <citation type="submission" date="2020-03" db="EMBL/GenBank/DDBJ databases">
        <title>Salinimicrobium sp. nov, isolated from SCS.</title>
        <authorList>
            <person name="Cao W.R."/>
        </authorList>
    </citation>
    <scope>NUCLEOTIDE SEQUENCE [LARGE SCALE GENOMIC DNA]</scope>
    <source>
        <strain evidence="2">J15B91</strain>
    </source>
</reference>
<organism evidence="1 2">
    <name type="scientific">Salinimicrobium oceani</name>
    <dbReference type="NCBI Taxonomy" id="2722702"/>
    <lineage>
        <taxon>Bacteria</taxon>
        <taxon>Pseudomonadati</taxon>
        <taxon>Bacteroidota</taxon>
        <taxon>Flavobacteriia</taxon>
        <taxon>Flavobacteriales</taxon>
        <taxon>Flavobacteriaceae</taxon>
        <taxon>Salinimicrobium</taxon>
    </lineage>
</organism>
<gene>
    <name evidence="1" type="ORF">HC175_21130</name>
</gene>
<comment type="caution">
    <text evidence="1">The sequence shown here is derived from an EMBL/GenBank/DDBJ whole genome shotgun (WGS) entry which is preliminary data.</text>
</comment>